<name>A0A549YFQ1_9BACI</name>
<dbReference type="AlphaFoldDB" id="A0A549YFQ1"/>
<dbReference type="SMART" id="SM00984">
    <property type="entry name" value="UDPG_MGDP_dh_C"/>
    <property type="match status" value="1"/>
</dbReference>
<keyword evidence="2" id="KW-0560">Oxidoreductase</keyword>
<dbReference type="Pfam" id="PF03720">
    <property type="entry name" value="UDPG_MGDP_dh_C"/>
    <property type="match status" value="1"/>
</dbReference>
<dbReference type="PIRSF" id="PIRSF000124">
    <property type="entry name" value="UDPglc_GDPman_dh"/>
    <property type="match status" value="1"/>
</dbReference>
<dbReference type="PANTHER" id="PTHR43491:SF2">
    <property type="entry name" value="UDP-N-ACETYL-D-MANNOSAMINE DEHYDROGENASE"/>
    <property type="match status" value="1"/>
</dbReference>
<evidence type="ECO:0000256" key="2">
    <source>
        <dbReference type="ARBA" id="ARBA00023002"/>
    </source>
</evidence>
<dbReference type="Pfam" id="PF00984">
    <property type="entry name" value="UDPG_MGDP_dh"/>
    <property type="match status" value="1"/>
</dbReference>
<evidence type="ECO:0000313" key="7">
    <source>
        <dbReference type="Proteomes" id="UP000319280"/>
    </source>
</evidence>
<protein>
    <submittedName>
        <fullName evidence="6">Nucleotide sugar dehydrogenase</fullName>
    </submittedName>
</protein>
<dbReference type="NCBIfam" id="TIGR03026">
    <property type="entry name" value="NDP-sugDHase"/>
    <property type="match status" value="1"/>
</dbReference>
<dbReference type="Gene3D" id="3.40.50.720">
    <property type="entry name" value="NAD(P)-binding Rossmann-like Domain"/>
    <property type="match status" value="2"/>
</dbReference>
<keyword evidence="3" id="KW-0520">NAD</keyword>
<evidence type="ECO:0000313" key="6">
    <source>
        <dbReference type="EMBL" id="TRM10713.1"/>
    </source>
</evidence>
<dbReference type="InterPro" id="IPR017476">
    <property type="entry name" value="UDP-Glc/GDP-Man"/>
</dbReference>
<comment type="caution">
    <text evidence="6">The sequence shown here is derived from an EMBL/GenBank/DDBJ whole genome shotgun (WGS) entry which is preliminary data.</text>
</comment>
<dbReference type="InterPro" id="IPR014026">
    <property type="entry name" value="UDP-Glc/GDP-Man_DH_dimer"/>
</dbReference>
<dbReference type="GO" id="GO:0051287">
    <property type="term" value="F:NAD binding"/>
    <property type="evidence" value="ECO:0007669"/>
    <property type="project" value="InterPro"/>
</dbReference>
<dbReference type="PIRSF" id="PIRSF500136">
    <property type="entry name" value="UDP_ManNAc_DH"/>
    <property type="match status" value="1"/>
</dbReference>
<dbReference type="PANTHER" id="PTHR43491">
    <property type="entry name" value="UDP-N-ACETYL-D-MANNOSAMINE DEHYDROGENASE"/>
    <property type="match status" value="1"/>
</dbReference>
<dbReference type="EMBL" id="VJMZ01000001">
    <property type="protein sequence ID" value="TRM10713.1"/>
    <property type="molecule type" value="Genomic_DNA"/>
</dbReference>
<keyword evidence="7" id="KW-1185">Reference proteome</keyword>
<organism evidence="6 7">
    <name type="scientific">Lentibacillus cibarius</name>
    <dbReference type="NCBI Taxonomy" id="2583219"/>
    <lineage>
        <taxon>Bacteria</taxon>
        <taxon>Bacillati</taxon>
        <taxon>Bacillota</taxon>
        <taxon>Bacilli</taxon>
        <taxon>Bacillales</taxon>
        <taxon>Bacillaceae</taxon>
        <taxon>Lentibacillus</taxon>
    </lineage>
</organism>
<feature type="domain" description="UDP-glucose/GDP-mannose dehydrogenase C-terminal" evidence="5">
    <location>
        <begin position="311"/>
        <end position="407"/>
    </location>
</feature>
<dbReference type="GO" id="GO:0016628">
    <property type="term" value="F:oxidoreductase activity, acting on the CH-CH group of donors, NAD or NADP as acceptor"/>
    <property type="evidence" value="ECO:0007669"/>
    <property type="project" value="InterPro"/>
</dbReference>
<dbReference type="SUPFAM" id="SSF51735">
    <property type="entry name" value="NAD(P)-binding Rossmann-fold domains"/>
    <property type="match status" value="1"/>
</dbReference>
<dbReference type="Pfam" id="PF03721">
    <property type="entry name" value="UDPG_MGDP_dh_N"/>
    <property type="match status" value="1"/>
</dbReference>
<dbReference type="GO" id="GO:0016616">
    <property type="term" value="F:oxidoreductase activity, acting on the CH-OH group of donors, NAD or NADP as acceptor"/>
    <property type="evidence" value="ECO:0007669"/>
    <property type="project" value="InterPro"/>
</dbReference>
<dbReference type="InterPro" id="IPR036220">
    <property type="entry name" value="UDP-Glc/GDP-Man_DH_C_sf"/>
</dbReference>
<sequence>MVKKICVIGLGYIGLPTSIIFAKHGFQVHGMDVNADVVRNLNHKQLHIEEPGLQEALTEVVDSGHLTFATAPVEADVFIIAVPSPITDNKTANLDYVKAATESIVPYVQAGNLVVLESTVPPRTVEDVMLPVLEETGLSIGSELYVAHSPERVIPGKIFKELEANDRIVGGVNEESGKRTKAIYQTFVQGNIHLTDATTAEMAKVMENTYRDVNIAFANELAKLSEEIGINVWEAIRLANYHPRVNIHQPGPGVGGHCIAVDPWFLAEQQPDIARMIALARRTNDDMPVYTADKIWHILHETYKLAQPKVALLGLSFKGNVDDMRESPSLKIMEHLNQIHMDYTVYDPHMQDIRVPHQVTDLDEAIADAAIVVILTDHDEFKAYNPAEIAGAMQHKIVLDTKNCLPEAEWRAAGFDFIRLGDTKNR</sequence>
<dbReference type="InterPro" id="IPR001732">
    <property type="entry name" value="UDP-Glc/GDP-Man_DH_N"/>
</dbReference>
<evidence type="ECO:0000259" key="5">
    <source>
        <dbReference type="SMART" id="SM00984"/>
    </source>
</evidence>
<dbReference type="SUPFAM" id="SSF52413">
    <property type="entry name" value="UDP-glucose/GDP-mannose dehydrogenase C-terminal domain"/>
    <property type="match status" value="1"/>
</dbReference>
<dbReference type="InterPro" id="IPR036291">
    <property type="entry name" value="NAD(P)-bd_dom_sf"/>
</dbReference>
<dbReference type="Proteomes" id="UP000319280">
    <property type="component" value="Unassembled WGS sequence"/>
</dbReference>
<accession>A0A549YFQ1</accession>
<comment type="similarity">
    <text evidence="1 4">Belongs to the UDP-glucose/GDP-mannose dehydrogenase family.</text>
</comment>
<gene>
    <name evidence="6" type="ORF">FH966_02710</name>
</gene>
<dbReference type="GO" id="GO:0000271">
    <property type="term" value="P:polysaccharide biosynthetic process"/>
    <property type="evidence" value="ECO:0007669"/>
    <property type="project" value="InterPro"/>
</dbReference>
<dbReference type="InterPro" id="IPR014027">
    <property type="entry name" value="UDP-Glc/GDP-Man_DH_C"/>
</dbReference>
<evidence type="ECO:0000256" key="4">
    <source>
        <dbReference type="PIRNR" id="PIRNR000124"/>
    </source>
</evidence>
<dbReference type="InterPro" id="IPR028359">
    <property type="entry name" value="UDP_ManNAc/GlcNAc_DH"/>
</dbReference>
<proteinExistence type="inferred from homology"/>
<dbReference type="RefSeq" id="WP_142789982.1">
    <property type="nucleotide sequence ID" value="NZ_VJMZ01000001.1"/>
</dbReference>
<evidence type="ECO:0000256" key="1">
    <source>
        <dbReference type="ARBA" id="ARBA00006601"/>
    </source>
</evidence>
<dbReference type="InterPro" id="IPR008927">
    <property type="entry name" value="6-PGluconate_DH-like_C_sf"/>
</dbReference>
<dbReference type="SUPFAM" id="SSF48179">
    <property type="entry name" value="6-phosphogluconate dehydrogenase C-terminal domain-like"/>
    <property type="match status" value="1"/>
</dbReference>
<reference evidence="6 7" key="1">
    <citation type="submission" date="2019-07" db="EMBL/GenBank/DDBJ databases">
        <title>Genomic analysis of Lentibacillus sp. NKC851-2.</title>
        <authorList>
            <person name="Oh Y.J."/>
        </authorList>
    </citation>
    <scope>NUCLEOTIDE SEQUENCE [LARGE SCALE GENOMIC DNA]</scope>
    <source>
        <strain evidence="6 7">NKC851-2</strain>
    </source>
</reference>
<evidence type="ECO:0000256" key="3">
    <source>
        <dbReference type="ARBA" id="ARBA00023027"/>
    </source>
</evidence>